<feature type="compositionally biased region" description="Polar residues" evidence="1">
    <location>
        <begin position="1082"/>
        <end position="1091"/>
    </location>
</feature>
<feature type="compositionally biased region" description="Low complexity" evidence="1">
    <location>
        <begin position="1092"/>
        <end position="1106"/>
    </location>
</feature>
<dbReference type="InterPro" id="IPR025592">
    <property type="entry name" value="DUF4347"/>
</dbReference>
<dbReference type="STRING" id="1316936.K678_08214"/>
<dbReference type="Pfam" id="PF17936">
    <property type="entry name" value="Big_6"/>
    <property type="match status" value="1"/>
</dbReference>
<dbReference type="InterPro" id="IPR015919">
    <property type="entry name" value="Cadherin-like_sf"/>
</dbReference>
<evidence type="ECO:0000259" key="2">
    <source>
        <dbReference type="PROSITE" id="PS50093"/>
    </source>
</evidence>
<dbReference type="InterPro" id="IPR035986">
    <property type="entry name" value="PKD_dom_sf"/>
</dbReference>
<dbReference type="InterPro" id="IPR013783">
    <property type="entry name" value="Ig-like_fold"/>
</dbReference>
<dbReference type="Gene3D" id="2.60.40.2700">
    <property type="match status" value="1"/>
</dbReference>
<sequence>MTAMPRPSKSRRSGISFHILALEPRMMFDGAAAGDVADKAAAASKSADTATAAAAATTTTDTSAKSAAAAAEADKSAATATVVRWNGQVSTDTTGTRHEVVVVDTTVADWQTLVAGINPNTPIILLKPNANGMGELEVLAQIMSQYHDLDAIHLVAEGRTGAILLGKEVIWNGDMTAASPYLATIGGALKDGGDFMLYSCSVAGSDSGKAFIDSFARALGKVDVAASTDRTGPTRLGGDWDLEYKVGDIETVLPFTLQGMQDISHCLGCSVTGTNGSEVRRDSDNTLLAHYDSSAQDWRFDFAVHLVDTPTMAVAVGDLLNGNWYIGPNISSDGPFVLSNIVECQTPANTAPTVTAGSSSASYTENGSPVTVDNTITVADAEQADITGATAIISGNFVTGDVLNFTAQNGITGSWDAGTHTLTLSGTATKAQYQAALRSITFSSSSDAPTNATRTITWKVNDGQSSNNLSTGVTSSVSVTPVNDTPTGTPSVSGTTQVGQTLTGSAASVADLDGLGTFSYQWQSSSDGSTWNNISGATSTTYSLQSAENGKHVRLKVSYTDGGGTAETVYSTATAAVTAPPSTTVSVSSLSADTGSSGTDWITKTAAQTVSGTLSAALVAGETVQVSFDNGSTWQNTTATAGDSTFSFITTLSGTNTFKARVTNSTGSSTAFSHSYTLDTTAPSAPTVSISADTGSNASDGVTKTATQTVTVTAEGSATLDIDYGDGTAHGSANGSHTYTADGKYTISVTATDAAGNVSSAGTKVIVVDTTAPTNITPSVTQVAVDDATNGATFCALTATDATNIPSFTDAWTYTLGGTDAGKFSISGGNLVINNSGGLTTGSYSVDVTATDTAGNTYTKTLTLSVVSGPSTAVSTASLSADTGSSNTDWITKTAAQTVSGTLSAALVAGETVQVSFDNGSTWQNTSATTGDTTFNFTTTLSGANTFKARVTDSIGSSTAFSHSYALDTTIAAPSAPDLSAASDSGRSSTDNVTNVTTPTFTGTAEAGATVTLYDTDGTTVLGTTTADATTGAWSITSSALSDGSHTVTAKAVDVAGNVSVVSSGLAVTIDSSAPAAPSAPDLTTASDSGENSTDNITTNTTPTFTGTAEAGATVTLYDTNGTTVLGTTTADATTGAWSITSSTLGLGDHTITAKTTDAAGNVGSASSGLTMTIVTGPAAPTGLAISSDTGQSNSDNITKIATQTISGSGPAGATILIYKNGVQVGSVTADASTGSWTYNTGALADGTYAFTAKARVSGQDSAASTALNVTVDTATPTAPHVTGISTDDGSSTSDGVTTDRTLTISGTAEAGSKVEVFKNGVSLGIVDADPTTGSWSFDYTGTVLADGSYVFTATATDNAGNTSATSSGFTAKVTTDATAPGAPTLTATGGGTTTAFSATGTAEAGATVKIYDGATLLGTATADGTGAWSYTGTLAVGTHTLTATATDAADNISVASGSATITVTSPPTPQPPAPTTTPTDQGTPKETKASDTTPVPSAPPVTTVREPTVTDKPVDMQTVVRTTSITTPSGFGDAGTGTGVATGAAAGTGGLGGGTTGGFSGGVPVLGDTSRTAGGGNTFQVAVAARAPGGGDALVVNTRVPDASFDAGSRISVTVPGDAFAHTRADATVTLSATRGDGAALPGWMNFNPRTGTFEGTPPPNFRGEVVVKVTARDSDGRQVVQTFKIVVGRDQGTVAPDRGQGQPGGRSGALPDQSGIRLGDAQPAGRTSLTEQLRQMSFKGGMARHIAMFETITRGDKVV</sequence>
<dbReference type="InterPro" id="IPR044016">
    <property type="entry name" value="Big_13"/>
</dbReference>
<feature type="compositionally biased region" description="Low complexity" evidence="1">
    <location>
        <begin position="1072"/>
        <end position="1081"/>
    </location>
</feature>
<evidence type="ECO:0000256" key="1">
    <source>
        <dbReference type="SAM" id="MobiDB-lite"/>
    </source>
</evidence>
<dbReference type="Pfam" id="PF14252">
    <property type="entry name" value="DUF4347"/>
    <property type="match status" value="1"/>
</dbReference>
<organism evidence="3 4">
    <name type="scientific">Magnetospirillum fulvum MGU-K5</name>
    <dbReference type="NCBI Taxonomy" id="1316936"/>
    <lineage>
        <taxon>Bacteria</taxon>
        <taxon>Pseudomonadati</taxon>
        <taxon>Pseudomonadota</taxon>
        <taxon>Alphaproteobacteria</taxon>
        <taxon>Rhodospirillales</taxon>
        <taxon>Rhodospirillaceae</taxon>
        <taxon>Magnetospirillum</taxon>
    </lineage>
</organism>
<dbReference type="InterPro" id="IPR022409">
    <property type="entry name" value="PKD/Chitinase_dom"/>
</dbReference>
<accession>S9SB94</accession>
<dbReference type="NCBIfam" id="NF033510">
    <property type="entry name" value="Ca_tandemer"/>
    <property type="match status" value="3"/>
</dbReference>
<name>S9SB94_MAGFU</name>
<dbReference type="Pfam" id="PF18911">
    <property type="entry name" value="PKD_4"/>
    <property type="match status" value="1"/>
</dbReference>
<protein>
    <submittedName>
        <fullName evidence="3">Autotransporter adhesin</fullName>
    </submittedName>
</protein>
<dbReference type="InterPro" id="IPR006644">
    <property type="entry name" value="Cadg"/>
</dbReference>
<feature type="region of interest" description="Disordered" evidence="1">
    <location>
        <begin position="1072"/>
        <end position="1106"/>
    </location>
</feature>
<feature type="compositionally biased region" description="Low complexity" evidence="1">
    <location>
        <begin position="1493"/>
        <end position="1508"/>
    </location>
</feature>
<dbReference type="SMART" id="SM00089">
    <property type="entry name" value="PKD"/>
    <property type="match status" value="1"/>
</dbReference>
<evidence type="ECO:0000313" key="4">
    <source>
        <dbReference type="Proteomes" id="UP000015350"/>
    </source>
</evidence>
<dbReference type="Pfam" id="PF19077">
    <property type="entry name" value="Big_13"/>
    <property type="match status" value="4"/>
</dbReference>
<feature type="region of interest" description="Disordered" evidence="1">
    <location>
        <begin position="1460"/>
        <end position="1509"/>
    </location>
</feature>
<dbReference type="GO" id="GO:0005509">
    <property type="term" value="F:calcium ion binding"/>
    <property type="evidence" value="ECO:0007669"/>
    <property type="project" value="InterPro"/>
</dbReference>
<dbReference type="PROSITE" id="PS50093">
    <property type="entry name" value="PKD"/>
    <property type="match status" value="1"/>
</dbReference>
<reference evidence="3 4" key="1">
    <citation type="submission" date="2013-04" db="EMBL/GenBank/DDBJ databases">
        <authorList>
            <person name="Kuznetsov B."/>
            <person name="Ivanovsky R."/>
        </authorList>
    </citation>
    <scope>NUCLEOTIDE SEQUENCE [LARGE SCALE GENOMIC DNA]</scope>
    <source>
        <strain evidence="3 4">MGU-K5</strain>
    </source>
</reference>
<evidence type="ECO:0000313" key="3">
    <source>
        <dbReference type="EMBL" id="EPY01984.1"/>
    </source>
</evidence>
<dbReference type="EMBL" id="AQPH01000024">
    <property type="protein sequence ID" value="EPY01984.1"/>
    <property type="molecule type" value="Genomic_DNA"/>
</dbReference>
<dbReference type="PATRIC" id="fig|1316936.3.peg.1640"/>
<dbReference type="InterPro" id="IPR041498">
    <property type="entry name" value="Big_6"/>
</dbReference>
<dbReference type="Proteomes" id="UP000015350">
    <property type="component" value="Unassembled WGS sequence"/>
</dbReference>
<gene>
    <name evidence="3" type="ORF">K678_08214</name>
</gene>
<dbReference type="SUPFAM" id="SSF49313">
    <property type="entry name" value="Cadherin-like"/>
    <property type="match status" value="1"/>
</dbReference>
<feature type="region of interest" description="Disordered" evidence="1">
    <location>
        <begin position="467"/>
        <end position="498"/>
    </location>
</feature>
<feature type="region of interest" description="Disordered" evidence="1">
    <location>
        <begin position="1692"/>
        <end position="1728"/>
    </location>
</feature>
<comment type="caution">
    <text evidence="3">The sequence shown here is derived from an EMBL/GenBank/DDBJ whole genome shotgun (WGS) entry which is preliminary data.</text>
</comment>
<dbReference type="SUPFAM" id="SSF49299">
    <property type="entry name" value="PKD domain"/>
    <property type="match status" value="1"/>
</dbReference>
<dbReference type="eggNOG" id="COG2931">
    <property type="taxonomic scope" value="Bacteria"/>
</dbReference>
<dbReference type="eggNOG" id="COG4932">
    <property type="taxonomic scope" value="Bacteria"/>
</dbReference>
<feature type="region of interest" description="Disordered" evidence="1">
    <location>
        <begin position="978"/>
        <end position="999"/>
    </location>
</feature>
<dbReference type="eggNOG" id="COG4733">
    <property type="taxonomic scope" value="Bacteria"/>
</dbReference>
<dbReference type="eggNOG" id="COG1520">
    <property type="taxonomic scope" value="Bacteria"/>
</dbReference>
<dbReference type="InterPro" id="IPR000601">
    <property type="entry name" value="PKD_dom"/>
</dbReference>
<dbReference type="Gene3D" id="2.60.40.10">
    <property type="entry name" value="Immunoglobulins"/>
    <property type="match status" value="9"/>
</dbReference>
<proteinExistence type="predicted"/>
<dbReference type="GO" id="GO:0016020">
    <property type="term" value="C:membrane"/>
    <property type="evidence" value="ECO:0007669"/>
    <property type="project" value="InterPro"/>
</dbReference>
<dbReference type="OrthoDB" id="7291707at2"/>
<dbReference type="SMART" id="SM00736">
    <property type="entry name" value="CADG"/>
    <property type="match status" value="1"/>
</dbReference>
<feature type="compositionally biased region" description="Pro residues" evidence="1">
    <location>
        <begin position="1467"/>
        <end position="1476"/>
    </location>
</feature>
<dbReference type="eggNOG" id="COG4625">
    <property type="taxonomic scope" value="Bacteria"/>
</dbReference>
<dbReference type="RefSeq" id="WP_021131985.1">
    <property type="nucleotide sequence ID" value="NZ_AQPH01000024.1"/>
</dbReference>
<feature type="domain" description="PKD" evidence="2">
    <location>
        <begin position="723"/>
        <end position="774"/>
    </location>
</feature>